<dbReference type="Gene3D" id="1.10.238.10">
    <property type="entry name" value="EF-hand"/>
    <property type="match status" value="1"/>
</dbReference>
<reference evidence="4" key="2">
    <citation type="journal article" date="2022" name="Res Sq">
        <title>Comparative Genomics Reveals Insights into the Divergent Evolution of Astigmatic Mites and Household Pest Adaptations.</title>
        <authorList>
            <person name="Xiong Q."/>
            <person name="Wan A.T.-Y."/>
            <person name="Liu X.-Y."/>
            <person name="Fung C.S.-H."/>
            <person name="Xiao X."/>
            <person name="Malainual N."/>
            <person name="Hou J."/>
            <person name="Wang L."/>
            <person name="Wang M."/>
            <person name="Yang K."/>
            <person name="Cui Y."/>
            <person name="Leung E."/>
            <person name="Nong W."/>
            <person name="Shin S.-K."/>
            <person name="Au S."/>
            <person name="Jeong K.Y."/>
            <person name="Chew F.T."/>
            <person name="Hui J."/>
            <person name="Leung T.F."/>
            <person name="Tungtrongchitr A."/>
            <person name="Zhong N."/>
            <person name="Liu Z."/>
            <person name="Tsui S."/>
        </authorList>
    </citation>
    <scope>NUCLEOTIDE SEQUENCE</scope>
    <source>
        <strain evidence="4">Derf</strain>
        <tissue evidence="4">Whole organism</tissue>
    </source>
</reference>
<dbReference type="InterPro" id="IPR029052">
    <property type="entry name" value="Metallo-depent_PP-like"/>
</dbReference>
<dbReference type="InterPro" id="IPR011992">
    <property type="entry name" value="EF-hand-dom_pair"/>
</dbReference>
<feature type="region of interest" description="Disordered" evidence="2">
    <location>
        <begin position="16"/>
        <end position="35"/>
    </location>
</feature>
<dbReference type="CDD" id="cd00144">
    <property type="entry name" value="MPP_PPP_family"/>
    <property type="match status" value="1"/>
</dbReference>
<name>A0A922L2P7_DERFA</name>
<dbReference type="InterPro" id="IPR004843">
    <property type="entry name" value="Calcineurin-like_PHP"/>
</dbReference>
<dbReference type="PROSITE" id="PS00125">
    <property type="entry name" value="SER_THR_PHOSPHATASE"/>
    <property type="match status" value="1"/>
</dbReference>
<dbReference type="EC" id="3.1.3.16" evidence="1"/>
<dbReference type="SMART" id="SM00156">
    <property type="entry name" value="PP2Ac"/>
    <property type="match status" value="1"/>
</dbReference>
<proteinExistence type="inferred from homology"/>
<dbReference type="InterPro" id="IPR006186">
    <property type="entry name" value="Ser/Thr-sp_prot-phosphatase"/>
</dbReference>
<accession>A0A922L2P7</accession>
<dbReference type="PANTHER" id="PTHR11668:SF496">
    <property type="entry name" value="SERINE_THREONINE-PROTEIN PHOSPHATASE"/>
    <property type="match status" value="1"/>
</dbReference>
<evidence type="ECO:0000256" key="2">
    <source>
        <dbReference type="SAM" id="MobiDB-lite"/>
    </source>
</evidence>
<evidence type="ECO:0000259" key="3">
    <source>
        <dbReference type="PROSITE" id="PS00125"/>
    </source>
</evidence>
<reference evidence="4" key="1">
    <citation type="submission" date="2013-05" db="EMBL/GenBank/DDBJ databases">
        <authorList>
            <person name="Yim A.K.Y."/>
            <person name="Chan T.F."/>
            <person name="Ji K.M."/>
            <person name="Liu X.Y."/>
            <person name="Zhou J.W."/>
            <person name="Li R.Q."/>
            <person name="Yang K.Y."/>
            <person name="Li J."/>
            <person name="Li M."/>
            <person name="Law P.T.W."/>
            <person name="Wu Y.L."/>
            <person name="Cai Z.L."/>
            <person name="Qin H."/>
            <person name="Bao Y."/>
            <person name="Leung R.K.K."/>
            <person name="Ng P.K.S."/>
            <person name="Zou J."/>
            <person name="Zhong X.J."/>
            <person name="Ran P.X."/>
            <person name="Zhong N.S."/>
            <person name="Liu Z.G."/>
            <person name="Tsui S.K.W."/>
        </authorList>
    </citation>
    <scope>NUCLEOTIDE SEQUENCE</scope>
    <source>
        <strain evidence="4">Derf</strain>
        <tissue evidence="4">Whole organism</tissue>
    </source>
</reference>
<comment type="caution">
    <text evidence="4">The sequence shown here is derived from an EMBL/GenBank/DDBJ whole genome shotgun (WGS) entry which is preliminary data.</text>
</comment>
<dbReference type="AlphaFoldDB" id="A0A922L2P7"/>
<sequence length="851" mass="98734">MCASLNKELVSSLQSTRSFSSSSNTKTIKSMSKSVSINNRKLNSKDQQQQQQNQQPGEPQRFPKLRPENGLMGSSGKYDCCAYIIHCPVHNRILINHQDHVVWMPFTSLLHNLGWEDNAILGFIIIVSGGDPDRVNAFKENPPYENFMCMQVLRLQLPRTMRFITRLIYHFRIKCNNNEGQGNFHFQCGQNTDNLEWISLHEITKYNNLWGPELLEFGNNLNTMKETKISEYSLEEVLLYVPRDPPRNLEEEMLKPIHITEKDVERLYEDFLVHCYPSFSMSIESFKCYMKKHEFEKDDARLVRFFRGFNYTKTNFLSFHELLLGLACMEPTIQHGKFRVKFIYRFFSDESGHMTKECLRKLLLEINPDQNSIDSRLKNALNSLNTKEINNAELIISERDFVSAIGNLRFRGTSVLCRYQKGIFSRISRALVAKGLRRAEKALSNVLIKRRYQGTCKTCKEKRYDLATHSVKFDVHGNLKIKRIINKYQEDSAINPNIHRKECLTAQQYSIETVFNRNSAANIIINLVRDFSNNKGTVRNPNGLMQDRKEDLWKLLLSINNEIELLLKNEQKCHKIYSPCFIMGDIHGNLEDLFSLEKALWKQIPCIGANYLFLGDYVDRGQWGFECAMYLFAFKILCPNKVTLLRGNHEVRLIQTNYTYKRECLHKYGDFYGLKIWELTNRIFDKFPVCALVDDCIFCAHGGLPRSLSEVEQLVKIKQELKDPERESRAAWEILWSDPCHMQQFLEIADLLNLNPDNLNGFIKNTKRGTAFLFNETGALNFLRKNGLTYIIRAHEVPPNGYTFHFGNKCATIFSCSHYCGNDNDCACILTDTQKLRVIQLDTVNNSSATD</sequence>
<dbReference type="PANTHER" id="PTHR11668">
    <property type="entry name" value="SERINE/THREONINE PROTEIN PHOSPHATASE"/>
    <property type="match status" value="1"/>
</dbReference>
<comment type="similarity">
    <text evidence="1">Belongs to the PPP phosphatase family.</text>
</comment>
<dbReference type="GO" id="GO:0004722">
    <property type="term" value="F:protein serine/threonine phosphatase activity"/>
    <property type="evidence" value="ECO:0007669"/>
    <property type="project" value="UniProtKB-EC"/>
</dbReference>
<comment type="catalytic activity">
    <reaction evidence="1">
        <text>O-phospho-L-threonyl-[protein] + H2O = L-threonyl-[protein] + phosphate</text>
        <dbReference type="Rhea" id="RHEA:47004"/>
        <dbReference type="Rhea" id="RHEA-COMP:11060"/>
        <dbReference type="Rhea" id="RHEA-COMP:11605"/>
        <dbReference type="ChEBI" id="CHEBI:15377"/>
        <dbReference type="ChEBI" id="CHEBI:30013"/>
        <dbReference type="ChEBI" id="CHEBI:43474"/>
        <dbReference type="ChEBI" id="CHEBI:61977"/>
        <dbReference type="EC" id="3.1.3.16"/>
    </reaction>
</comment>
<evidence type="ECO:0000313" key="5">
    <source>
        <dbReference type="Proteomes" id="UP000790347"/>
    </source>
</evidence>
<gene>
    <name evidence="4" type="ORF">DERF_007051</name>
</gene>
<dbReference type="SUPFAM" id="SSF56300">
    <property type="entry name" value="Metallo-dependent phosphatases"/>
    <property type="match status" value="1"/>
</dbReference>
<organism evidence="4 5">
    <name type="scientific">Dermatophagoides farinae</name>
    <name type="common">American house dust mite</name>
    <dbReference type="NCBI Taxonomy" id="6954"/>
    <lineage>
        <taxon>Eukaryota</taxon>
        <taxon>Metazoa</taxon>
        <taxon>Ecdysozoa</taxon>
        <taxon>Arthropoda</taxon>
        <taxon>Chelicerata</taxon>
        <taxon>Arachnida</taxon>
        <taxon>Acari</taxon>
        <taxon>Acariformes</taxon>
        <taxon>Sarcoptiformes</taxon>
        <taxon>Astigmata</taxon>
        <taxon>Psoroptidia</taxon>
        <taxon>Analgoidea</taxon>
        <taxon>Pyroglyphidae</taxon>
        <taxon>Dermatophagoidinae</taxon>
        <taxon>Dermatophagoides</taxon>
    </lineage>
</organism>
<dbReference type="Gene3D" id="3.60.21.10">
    <property type="match status" value="1"/>
</dbReference>
<dbReference type="GO" id="GO:0005737">
    <property type="term" value="C:cytoplasm"/>
    <property type="evidence" value="ECO:0007669"/>
    <property type="project" value="TreeGrafter"/>
</dbReference>
<evidence type="ECO:0000313" key="4">
    <source>
        <dbReference type="EMBL" id="KAH9516298.1"/>
    </source>
</evidence>
<keyword evidence="5" id="KW-1185">Reference proteome</keyword>
<dbReference type="InterPro" id="IPR050341">
    <property type="entry name" value="PP1_catalytic_subunit"/>
</dbReference>
<feature type="domain" description="Serine/threonine specific protein phosphatases" evidence="3">
    <location>
        <begin position="645"/>
        <end position="650"/>
    </location>
</feature>
<feature type="compositionally biased region" description="Low complexity" evidence="2">
    <location>
        <begin position="16"/>
        <end position="34"/>
    </location>
</feature>
<dbReference type="SUPFAM" id="SSF47473">
    <property type="entry name" value="EF-hand"/>
    <property type="match status" value="1"/>
</dbReference>
<dbReference type="Proteomes" id="UP000790347">
    <property type="component" value="Unassembled WGS sequence"/>
</dbReference>
<dbReference type="EMBL" id="ASGP02000003">
    <property type="protein sequence ID" value="KAH9516298.1"/>
    <property type="molecule type" value="Genomic_DNA"/>
</dbReference>
<dbReference type="GO" id="GO:0005634">
    <property type="term" value="C:nucleus"/>
    <property type="evidence" value="ECO:0007669"/>
    <property type="project" value="TreeGrafter"/>
</dbReference>
<dbReference type="PRINTS" id="PR00114">
    <property type="entry name" value="STPHPHTASE"/>
</dbReference>
<dbReference type="Pfam" id="PF00149">
    <property type="entry name" value="Metallophos"/>
    <property type="match status" value="1"/>
</dbReference>
<protein>
    <recommendedName>
        <fullName evidence="1">Serine/threonine-protein phosphatase</fullName>
        <ecNumber evidence="1">3.1.3.16</ecNumber>
    </recommendedName>
</protein>
<keyword evidence="1" id="KW-0378">Hydrolase</keyword>
<feature type="region of interest" description="Disordered" evidence="2">
    <location>
        <begin position="40"/>
        <end position="68"/>
    </location>
</feature>
<evidence type="ECO:0000256" key="1">
    <source>
        <dbReference type="RuleBase" id="RU004273"/>
    </source>
</evidence>